<sequence length="83" mass="9171">MSLIDSLGLRILFEDGSRTVFRLSGTGSMGATVRLYVDSFIDASDKQRLFRSAEELLKPLVLVALQLSKLEHFTGRNAPTVIT</sequence>
<dbReference type="SUPFAM" id="SSF55957">
    <property type="entry name" value="Phosphoglucomutase, C-terminal domain"/>
    <property type="match status" value="1"/>
</dbReference>
<dbReference type="GO" id="GO:0005975">
    <property type="term" value="P:carbohydrate metabolic process"/>
    <property type="evidence" value="ECO:0007669"/>
    <property type="project" value="InterPro"/>
</dbReference>
<evidence type="ECO:0000256" key="3">
    <source>
        <dbReference type="ARBA" id="ARBA00023235"/>
    </source>
</evidence>
<dbReference type="WBParaSite" id="OFLC_0000779701-mRNA-1">
    <property type="protein sequence ID" value="OFLC_0000779701-mRNA-1"/>
    <property type="gene ID" value="OFLC_0000779701"/>
</dbReference>
<name>A0A183HJY6_9BILA</name>
<dbReference type="AlphaFoldDB" id="A0A183HJY6"/>
<evidence type="ECO:0000313" key="6">
    <source>
        <dbReference type="WBParaSite" id="OFLC_0000779701-mRNA-1"/>
    </source>
</evidence>
<dbReference type="Pfam" id="PF24947">
    <property type="entry name" value="PGM1_C_vert_fung"/>
    <property type="match status" value="1"/>
</dbReference>
<dbReference type="GO" id="GO:0046872">
    <property type="term" value="F:metal ion binding"/>
    <property type="evidence" value="ECO:0007669"/>
    <property type="project" value="UniProtKB-KW"/>
</dbReference>
<protein>
    <submittedName>
        <fullName evidence="6">PGM_PMM_IV domain-containing protein</fullName>
    </submittedName>
</protein>
<reference evidence="4 5" key="2">
    <citation type="submission" date="2018-11" db="EMBL/GenBank/DDBJ databases">
        <authorList>
            <consortium name="Pathogen Informatics"/>
        </authorList>
    </citation>
    <scope>NUCLEOTIDE SEQUENCE [LARGE SCALE GENOMIC DNA]</scope>
</reference>
<evidence type="ECO:0000256" key="2">
    <source>
        <dbReference type="ARBA" id="ARBA00022842"/>
    </source>
</evidence>
<accession>A0A183HJY6</accession>
<keyword evidence="3" id="KW-0413">Isomerase</keyword>
<keyword evidence="2" id="KW-0460">Magnesium</keyword>
<reference evidence="6" key="1">
    <citation type="submission" date="2016-06" db="UniProtKB">
        <authorList>
            <consortium name="WormBaseParasite"/>
        </authorList>
    </citation>
    <scope>IDENTIFICATION</scope>
</reference>
<dbReference type="GO" id="GO:0005829">
    <property type="term" value="C:cytosol"/>
    <property type="evidence" value="ECO:0007669"/>
    <property type="project" value="TreeGrafter"/>
</dbReference>
<dbReference type="Gene3D" id="3.30.310.50">
    <property type="entry name" value="Alpha-D-phosphohexomutase, C-terminal domain"/>
    <property type="match status" value="1"/>
</dbReference>
<dbReference type="Proteomes" id="UP000267606">
    <property type="component" value="Unassembled WGS sequence"/>
</dbReference>
<evidence type="ECO:0000256" key="1">
    <source>
        <dbReference type="ARBA" id="ARBA00022723"/>
    </source>
</evidence>
<dbReference type="PANTHER" id="PTHR22573">
    <property type="entry name" value="PHOSPHOHEXOMUTASE FAMILY MEMBER"/>
    <property type="match status" value="1"/>
</dbReference>
<keyword evidence="1" id="KW-0479">Metal-binding</keyword>
<proteinExistence type="predicted"/>
<dbReference type="InterPro" id="IPR045244">
    <property type="entry name" value="PGM"/>
</dbReference>
<keyword evidence="5" id="KW-1185">Reference proteome</keyword>
<dbReference type="InterPro" id="IPR036900">
    <property type="entry name" value="A-D-PHexomutase_C_sf"/>
</dbReference>
<dbReference type="GO" id="GO:0004614">
    <property type="term" value="F:phosphoglucomutase activity"/>
    <property type="evidence" value="ECO:0007669"/>
    <property type="project" value="InterPro"/>
</dbReference>
<evidence type="ECO:0000313" key="4">
    <source>
        <dbReference type="EMBL" id="VDO52532.1"/>
    </source>
</evidence>
<gene>
    <name evidence="4" type="ORF">OFLC_LOCUS7798</name>
</gene>
<dbReference type="EMBL" id="UZAJ01008373">
    <property type="protein sequence ID" value="VDO52532.1"/>
    <property type="molecule type" value="Genomic_DNA"/>
</dbReference>
<dbReference type="STRING" id="387005.A0A183HJY6"/>
<dbReference type="PANTHER" id="PTHR22573:SF2">
    <property type="entry name" value="PHOSPHOGLUCOMUTASE"/>
    <property type="match status" value="1"/>
</dbReference>
<organism evidence="6">
    <name type="scientific">Onchocerca flexuosa</name>
    <dbReference type="NCBI Taxonomy" id="387005"/>
    <lineage>
        <taxon>Eukaryota</taxon>
        <taxon>Metazoa</taxon>
        <taxon>Ecdysozoa</taxon>
        <taxon>Nematoda</taxon>
        <taxon>Chromadorea</taxon>
        <taxon>Rhabditida</taxon>
        <taxon>Spirurina</taxon>
        <taxon>Spiruromorpha</taxon>
        <taxon>Filarioidea</taxon>
        <taxon>Onchocercidae</taxon>
        <taxon>Onchocerca</taxon>
    </lineage>
</organism>
<evidence type="ECO:0000313" key="5">
    <source>
        <dbReference type="Proteomes" id="UP000267606"/>
    </source>
</evidence>